<dbReference type="SUPFAM" id="SSF74650">
    <property type="entry name" value="Galactose mutarotase-like"/>
    <property type="match status" value="1"/>
</dbReference>
<evidence type="ECO:0008006" key="5">
    <source>
        <dbReference type="Google" id="ProtNLM"/>
    </source>
</evidence>
<dbReference type="GO" id="GO:0030246">
    <property type="term" value="F:carbohydrate binding"/>
    <property type="evidence" value="ECO:0007669"/>
    <property type="project" value="InterPro"/>
</dbReference>
<dbReference type="Pfam" id="PF01074">
    <property type="entry name" value="Glyco_hydro_38N"/>
    <property type="match status" value="1"/>
</dbReference>
<gene>
    <name evidence="3" type="ORF">A8708_33285</name>
</gene>
<dbReference type="Pfam" id="PF17677">
    <property type="entry name" value="Glyco_hydro38C2"/>
    <property type="match status" value="1"/>
</dbReference>
<dbReference type="Gene3D" id="2.70.98.30">
    <property type="entry name" value="Golgi alpha-mannosidase II, domain 4"/>
    <property type="match status" value="1"/>
</dbReference>
<dbReference type="GO" id="GO:0009313">
    <property type="term" value="P:oligosaccharide catabolic process"/>
    <property type="evidence" value="ECO:0007669"/>
    <property type="project" value="TreeGrafter"/>
</dbReference>
<dbReference type="InterPro" id="IPR011013">
    <property type="entry name" value="Gal_mutarotase_sf_dom"/>
</dbReference>
<protein>
    <recommendedName>
        <fullName evidence="5">Glycoside hydrolase family 38 N-terminal domain-containing protein</fullName>
    </recommendedName>
</protein>
<dbReference type="EMBL" id="LYPB01000046">
    <property type="protein sequence ID" value="OAS22056.1"/>
    <property type="molecule type" value="Genomic_DNA"/>
</dbReference>
<feature type="domain" description="Glycosyl hydrolases family 38 C-terminal" evidence="2">
    <location>
        <begin position="793"/>
        <end position="864"/>
    </location>
</feature>
<dbReference type="Gene3D" id="3.20.110.10">
    <property type="entry name" value="Glycoside hydrolase 38, N terminal domain"/>
    <property type="match status" value="1"/>
</dbReference>
<dbReference type="Proteomes" id="UP000078454">
    <property type="component" value="Unassembled WGS sequence"/>
</dbReference>
<dbReference type="Gene3D" id="2.60.40.2220">
    <property type="match status" value="1"/>
</dbReference>
<dbReference type="PANTHER" id="PTHR46017:SF1">
    <property type="entry name" value="ALPHA-MANNOSIDASE 2C1"/>
    <property type="match status" value="1"/>
</dbReference>
<dbReference type="OrthoDB" id="237949at2"/>
<feature type="domain" description="Glycoside hydrolase family 38 N-terminal" evidence="1">
    <location>
        <begin position="13"/>
        <end position="195"/>
    </location>
</feature>
<dbReference type="GO" id="GO:0004559">
    <property type="term" value="F:alpha-mannosidase activity"/>
    <property type="evidence" value="ECO:0007669"/>
    <property type="project" value="InterPro"/>
</dbReference>
<dbReference type="InterPro" id="IPR027291">
    <property type="entry name" value="Glyco_hydro_38_N_sf"/>
</dbReference>
<dbReference type="GO" id="GO:0006013">
    <property type="term" value="P:mannose metabolic process"/>
    <property type="evidence" value="ECO:0007669"/>
    <property type="project" value="InterPro"/>
</dbReference>
<evidence type="ECO:0000313" key="4">
    <source>
        <dbReference type="Proteomes" id="UP000078454"/>
    </source>
</evidence>
<dbReference type="STRING" id="1850517.A8708_33285"/>
<evidence type="ECO:0000259" key="2">
    <source>
        <dbReference type="Pfam" id="PF17677"/>
    </source>
</evidence>
<dbReference type="InterPro" id="IPR000602">
    <property type="entry name" value="Glyco_hydro_38_N"/>
</dbReference>
<sequence length="870" mass="98758">MDTEERTVRKLEKIYVVFKTHVDLGFTDLASNVISQYKEEMMNDVMAVCEDTKKDGPDHHYVWTLPAWMLQECLDTPDAGRKERIEALITNGQLRWHGLPFTTHTEFCGTEEYIRGLYISEKLRQQYGHTAISAKMTDVPGHTWMLPTLLKNAGIEFLHLGVNACSSPVDLPRLFHWEGPDGSRVLTYYSKGAYGTDLTPPEDWPYPIWIALLQTQDNYGPQDGSVVQDLLDEIASTYPDTEVKIGTMDDFARDFVARDYQDIPVIRKDLADTWIHGIGTYPEEVSRVRRMRSEIAARESLATLEQLQGFRGDDHKNDIADAYEHTLLFGEHTWGIDIKSNLLPGRNSQRAFGKAAIQKDRAMFPDSYLKTEASWAEQTNYVDQAEKALSQVQPFTTRDSNIIGVYNPLAWERQHVKITLDTHKRGALTDRETGKSYSVNEAGEAYIGELAPMGYRTFEYDAIAVEGAESAMLENNAIAVEGAENAVLENDAIRIVVNRRSGWVTSFYDKRNGKEWAVNGRFAQYEYDVYGKEEILNFVKTYSYDLMDWYVNDFGKPGYPRIEHKQYGLHLTDVQISNGAGWGSIAIRFTTPNESYEAFGNGEEICLSIRLDANQPYADMGVTVHRKAATAYAESGHFTFALNASEPAYRFQKLGSSVNPLTDIEKGANTRLHCASQWVDVQDEGVGLMIIPFDTPLFSIGEKGIYQYSQVYVPEQPTLHFNLFNNQWGTNFPQWISGSFQYAFRLAPHAGDWRTGHVQQLSAEACMPPQVTAGWNPAGPAKYQFLKEGAEGIHILSFKKAEQGDAYILRFQNLKDERLAVKLSFTEYLVDAKECDLVERTKDTNVEFDRDHLPVTMNPYEIKTMKLWLA</sequence>
<dbReference type="InterPro" id="IPR011330">
    <property type="entry name" value="Glyco_hydro/deAcase_b/a-brl"/>
</dbReference>
<dbReference type="PANTHER" id="PTHR46017">
    <property type="entry name" value="ALPHA-MANNOSIDASE 2C1"/>
    <property type="match status" value="1"/>
</dbReference>
<keyword evidence="4" id="KW-1185">Reference proteome</keyword>
<dbReference type="InterPro" id="IPR041147">
    <property type="entry name" value="GH38_C"/>
</dbReference>
<accession>A0A198AM11</accession>
<dbReference type="CDD" id="cd10791">
    <property type="entry name" value="GH38N_AMII_like_1"/>
    <property type="match status" value="1"/>
</dbReference>
<evidence type="ECO:0000313" key="3">
    <source>
        <dbReference type="EMBL" id="OAS22056.1"/>
    </source>
</evidence>
<proteinExistence type="predicted"/>
<evidence type="ECO:0000259" key="1">
    <source>
        <dbReference type="Pfam" id="PF01074"/>
    </source>
</evidence>
<dbReference type="AlphaFoldDB" id="A0A198AM11"/>
<reference evidence="3 4" key="1">
    <citation type="submission" date="2016-05" db="EMBL/GenBank/DDBJ databases">
        <title>Paenibacillus sp. 1ZS3-15 nov., isolated from the rhizosphere soil.</title>
        <authorList>
            <person name="Zhang X.X."/>
            <person name="Zhang J."/>
        </authorList>
    </citation>
    <scope>NUCLEOTIDE SEQUENCE [LARGE SCALE GENOMIC DNA]</scope>
    <source>
        <strain evidence="3 4">1ZS3-15</strain>
    </source>
</reference>
<comment type="caution">
    <text evidence="3">The sequence shown here is derived from an EMBL/GenBank/DDBJ whole genome shotgun (WGS) entry which is preliminary data.</text>
</comment>
<organism evidence="3 4">
    <name type="scientific">Paenibacillus oryzisoli</name>
    <dbReference type="NCBI Taxonomy" id="1850517"/>
    <lineage>
        <taxon>Bacteria</taxon>
        <taxon>Bacillati</taxon>
        <taxon>Bacillota</taxon>
        <taxon>Bacilli</taxon>
        <taxon>Bacillales</taxon>
        <taxon>Paenibacillaceae</taxon>
        <taxon>Paenibacillus</taxon>
    </lineage>
</organism>
<dbReference type="SUPFAM" id="SSF88713">
    <property type="entry name" value="Glycoside hydrolase/deacetylase"/>
    <property type="match status" value="1"/>
</dbReference>
<name>A0A198AM11_9BACL</name>